<feature type="compositionally biased region" description="Low complexity" evidence="1">
    <location>
        <begin position="17"/>
        <end position="31"/>
    </location>
</feature>
<dbReference type="InParanoid" id="A0A165P4I4"/>
<dbReference type="EMBL" id="KV425892">
    <property type="protein sequence ID" value="KZW01635.1"/>
    <property type="molecule type" value="Genomic_DNA"/>
</dbReference>
<gene>
    <name evidence="3" type="ORF">EXIGLDRAFT_717217</name>
</gene>
<feature type="domain" description="DUF7330" evidence="2">
    <location>
        <begin position="48"/>
        <end position="247"/>
    </location>
</feature>
<feature type="compositionally biased region" description="Low complexity" evidence="1">
    <location>
        <begin position="108"/>
        <end position="122"/>
    </location>
</feature>
<evidence type="ECO:0000313" key="3">
    <source>
        <dbReference type="EMBL" id="KZW01635.1"/>
    </source>
</evidence>
<protein>
    <recommendedName>
        <fullName evidence="2">DUF7330 domain-containing protein</fullName>
    </recommendedName>
</protein>
<organism evidence="3 4">
    <name type="scientific">Exidia glandulosa HHB12029</name>
    <dbReference type="NCBI Taxonomy" id="1314781"/>
    <lineage>
        <taxon>Eukaryota</taxon>
        <taxon>Fungi</taxon>
        <taxon>Dikarya</taxon>
        <taxon>Basidiomycota</taxon>
        <taxon>Agaricomycotina</taxon>
        <taxon>Agaricomycetes</taxon>
        <taxon>Auriculariales</taxon>
        <taxon>Exidiaceae</taxon>
        <taxon>Exidia</taxon>
    </lineage>
</organism>
<dbReference type="OrthoDB" id="5289249at2759"/>
<evidence type="ECO:0000259" key="2">
    <source>
        <dbReference type="Pfam" id="PF24016"/>
    </source>
</evidence>
<sequence>MGVKAPLLPVNPPPYFSPSSDSPSAPSYAEDAATHTLPRAVPPIARCNLLTIRRPYGSVTGSFVIDPELEIPPQMIPALKKDEERKNLLLEVGNKRTIDADVWVVDPAPQSQSQASSSSTAPLPRTTIEAVGGGTSGGHNSLRLSLHSAGSRPFSLVVSQFGTVTLELPRSFSGPLTLHTRNGVGRVQFSQAFESMLTEFSDCDDMRKCFVGDFRESGFGRGGAEWEGSTVEVRALEGKVYIRFVDEPEPQKVQRSCWSWCFRS</sequence>
<dbReference type="Pfam" id="PF24016">
    <property type="entry name" value="DUF7330"/>
    <property type="match status" value="1"/>
</dbReference>
<evidence type="ECO:0000313" key="4">
    <source>
        <dbReference type="Proteomes" id="UP000077266"/>
    </source>
</evidence>
<dbReference type="InterPro" id="IPR055754">
    <property type="entry name" value="DUF7330"/>
</dbReference>
<reference evidence="3 4" key="1">
    <citation type="journal article" date="2016" name="Mol. Biol. Evol.">
        <title>Comparative Genomics of Early-Diverging Mushroom-Forming Fungi Provides Insights into the Origins of Lignocellulose Decay Capabilities.</title>
        <authorList>
            <person name="Nagy L.G."/>
            <person name="Riley R."/>
            <person name="Tritt A."/>
            <person name="Adam C."/>
            <person name="Daum C."/>
            <person name="Floudas D."/>
            <person name="Sun H."/>
            <person name="Yadav J.S."/>
            <person name="Pangilinan J."/>
            <person name="Larsson K.H."/>
            <person name="Matsuura K."/>
            <person name="Barry K."/>
            <person name="Labutti K."/>
            <person name="Kuo R."/>
            <person name="Ohm R.A."/>
            <person name="Bhattacharya S.S."/>
            <person name="Shirouzu T."/>
            <person name="Yoshinaga Y."/>
            <person name="Martin F.M."/>
            <person name="Grigoriev I.V."/>
            <person name="Hibbett D.S."/>
        </authorList>
    </citation>
    <scope>NUCLEOTIDE SEQUENCE [LARGE SCALE GENOMIC DNA]</scope>
    <source>
        <strain evidence="3 4">HHB12029</strain>
    </source>
</reference>
<feature type="region of interest" description="Disordered" evidence="1">
    <location>
        <begin position="108"/>
        <end position="130"/>
    </location>
</feature>
<name>A0A165P4I4_EXIGL</name>
<dbReference type="AlphaFoldDB" id="A0A165P4I4"/>
<feature type="region of interest" description="Disordered" evidence="1">
    <location>
        <begin position="11"/>
        <end position="31"/>
    </location>
</feature>
<proteinExistence type="predicted"/>
<keyword evidence="4" id="KW-1185">Reference proteome</keyword>
<evidence type="ECO:0000256" key="1">
    <source>
        <dbReference type="SAM" id="MobiDB-lite"/>
    </source>
</evidence>
<dbReference type="Proteomes" id="UP000077266">
    <property type="component" value="Unassembled WGS sequence"/>
</dbReference>
<accession>A0A165P4I4</accession>
<dbReference type="STRING" id="1314781.A0A165P4I4"/>